<organism evidence="1 2">
    <name type="scientific">Naganishia onofrii</name>
    <dbReference type="NCBI Taxonomy" id="1851511"/>
    <lineage>
        <taxon>Eukaryota</taxon>
        <taxon>Fungi</taxon>
        <taxon>Dikarya</taxon>
        <taxon>Basidiomycota</taxon>
        <taxon>Agaricomycotina</taxon>
        <taxon>Tremellomycetes</taxon>
        <taxon>Filobasidiales</taxon>
        <taxon>Filobasidiaceae</taxon>
        <taxon>Naganishia</taxon>
    </lineage>
</organism>
<accession>A0ACC2X997</accession>
<dbReference type="EMBL" id="JASBWV010000022">
    <property type="protein sequence ID" value="KAJ9119974.1"/>
    <property type="molecule type" value="Genomic_DNA"/>
</dbReference>
<keyword evidence="2" id="KW-1185">Reference proteome</keyword>
<evidence type="ECO:0000313" key="1">
    <source>
        <dbReference type="EMBL" id="KAJ9119974.1"/>
    </source>
</evidence>
<name>A0ACC2X997_9TREE</name>
<sequence length="652" mass="70658">MSSITLRKAQPRTETAGAATERRRWNPSPAVQLGSKLAGEQGQKAVVAAWLKAALLPDEEAQTQVQDIHTRLVDAFPFPPAIPAPTTANDLLPIITGTIPGVRLLEGEQVTARLQAVDFEHCAEIWASVGWDLTIWVLQYVQSRLSVNKVKGGIKEEGLGIEGHGLVGTGVSLTCGPGNMQVDEARKDSASKAIDVAVKPQTSPSTDKLPPPPPPAPPPPPVNKPAKPAPMAAPVDKIPDSEFTLLNTNTLPFPHLSIRKNFRTIVVETIPVSKIIPLTTAESTAAPVTNGIPPVEVHAEEPEMKTFERIVSTGKYTAQVLGKPGSIRVAKAWLHAWLFPSATQNISSVTDLATTTSKRNNNKDTTTKRVEATCMTPLSDIYNVYSRYGFHPPSCPVLTFEEFLDLLHDTSDSSADPVEPVWNQPTTGLVLRHDIPLDLLRSTTTTASSTATAITLPLDSPKSAKFETAPPPSSLVADATSNILVQASFRYSPSEWIDAEPYLATPESQATNPTPGQAPAAPTPVTKGKHFKEHDIVWRSVGLNFARWVKAEKAKRTAKVEVAVANALEVERERERKRQRLEHSESNVQRQIQTGGLVHQGVGQGGQGHGQGMAQASVFVRPAQPKTPEERRRIIMTAWYVAPFPYSTHMPS</sequence>
<comment type="caution">
    <text evidence="1">The sequence shown here is derived from an EMBL/GenBank/DDBJ whole genome shotgun (WGS) entry which is preliminary data.</text>
</comment>
<protein>
    <submittedName>
        <fullName evidence="1">Uncharacterized protein</fullName>
    </submittedName>
</protein>
<evidence type="ECO:0000313" key="2">
    <source>
        <dbReference type="Proteomes" id="UP001234202"/>
    </source>
</evidence>
<dbReference type="Proteomes" id="UP001234202">
    <property type="component" value="Unassembled WGS sequence"/>
</dbReference>
<reference evidence="1" key="1">
    <citation type="submission" date="2023-04" db="EMBL/GenBank/DDBJ databases">
        <title>Draft Genome sequencing of Naganishia species isolated from polar environments using Oxford Nanopore Technology.</title>
        <authorList>
            <person name="Leo P."/>
            <person name="Venkateswaran K."/>
        </authorList>
    </citation>
    <scope>NUCLEOTIDE SEQUENCE</scope>
    <source>
        <strain evidence="1">DBVPG 5303</strain>
    </source>
</reference>
<proteinExistence type="predicted"/>
<gene>
    <name evidence="1" type="ORF">QFC24_005457</name>
</gene>